<reference evidence="1" key="1">
    <citation type="submission" date="2014-11" db="EMBL/GenBank/DDBJ databases">
        <authorList>
            <person name="Amaro Gonzalez C."/>
        </authorList>
    </citation>
    <scope>NUCLEOTIDE SEQUENCE</scope>
</reference>
<organism evidence="1">
    <name type="scientific">Anguilla anguilla</name>
    <name type="common">European freshwater eel</name>
    <name type="synonym">Muraena anguilla</name>
    <dbReference type="NCBI Taxonomy" id="7936"/>
    <lineage>
        <taxon>Eukaryota</taxon>
        <taxon>Metazoa</taxon>
        <taxon>Chordata</taxon>
        <taxon>Craniata</taxon>
        <taxon>Vertebrata</taxon>
        <taxon>Euteleostomi</taxon>
        <taxon>Actinopterygii</taxon>
        <taxon>Neopterygii</taxon>
        <taxon>Teleostei</taxon>
        <taxon>Anguilliformes</taxon>
        <taxon>Anguillidae</taxon>
        <taxon>Anguilla</taxon>
    </lineage>
</organism>
<dbReference type="EMBL" id="GBXM01036471">
    <property type="protein sequence ID" value="JAH72106.1"/>
    <property type="molecule type" value="Transcribed_RNA"/>
</dbReference>
<accession>A0A0E9V284</accession>
<protein>
    <submittedName>
        <fullName evidence="1">Uncharacterized protein</fullName>
    </submittedName>
</protein>
<name>A0A0E9V284_ANGAN</name>
<dbReference type="AlphaFoldDB" id="A0A0E9V284"/>
<sequence length="25" mass="2440">MDAISAYLVASLTVSKSASKPAGTA</sequence>
<evidence type="ECO:0000313" key="1">
    <source>
        <dbReference type="EMBL" id="JAH72106.1"/>
    </source>
</evidence>
<proteinExistence type="predicted"/>
<reference evidence="1" key="2">
    <citation type="journal article" date="2015" name="Fish Shellfish Immunol.">
        <title>Early steps in the European eel (Anguilla anguilla)-Vibrio vulnificus interaction in the gills: Role of the RtxA13 toxin.</title>
        <authorList>
            <person name="Callol A."/>
            <person name="Pajuelo D."/>
            <person name="Ebbesson L."/>
            <person name="Teles M."/>
            <person name="MacKenzie S."/>
            <person name="Amaro C."/>
        </authorList>
    </citation>
    <scope>NUCLEOTIDE SEQUENCE</scope>
</reference>